<feature type="transmembrane region" description="Helical" evidence="1">
    <location>
        <begin position="204"/>
        <end position="226"/>
    </location>
</feature>
<protein>
    <submittedName>
        <fullName evidence="3">CSON008223 protein</fullName>
    </submittedName>
</protein>
<keyword evidence="1" id="KW-0812">Transmembrane</keyword>
<name>A0A336LKH6_CULSO</name>
<proteinExistence type="predicted"/>
<dbReference type="VEuPathDB" id="VectorBase:CSON008223"/>
<keyword evidence="1" id="KW-0472">Membrane</keyword>
<reference evidence="2" key="1">
    <citation type="submission" date="2018-04" db="EMBL/GenBank/DDBJ databases">
        <authorList>
            <person name="Go L.Y."/>
            <person name="Mitchell J.A."/>
        </authorList>
    </citation>
    <scope>NUCLEOTIDE SEQUENCE</scope>
    <source>
        <tissue evidence="2">Whole organism</tissue>
    </source>
</reference>
<dbReference type="EMBL" id="UFQT01000030">
    <property type="protein sequence ID" value="SSX18195.1"/>
    <property type="molecule type" value="Genomic_DNA"/>
</dbReference>
<gene>
    <name evidence="3" type="primary">CSON008223</name>
</gene>
<evidence type="ECO:0000256" key="1">
    <source>
        <dbReference type="SAM" id="Phobius"/>
    </source>
</evidence>
<dbReference type="AlphaFoldDB" id="A0A336LKH6"/>
<accession>A0A336LKH6</accession>
<organism evidence="3">
    <name type="scientific">Culicoides sonorensis</name>
    <name type="common">Biting midge</name>
    <dbReference type="NCBI Taxonomy" id="179676"/>
    <lineage>
        <taxon>Eukaryota</taxon>
        <taxon>Metazoa</taxon>
        <taxon>Ecdysozoa</taxon>
        <taxon>Arthropoda</taxon>
        <taxon>Hexapoda</taxon>
        <taxon>Insecta</taxon>
        <taxon>Pterygota</taxon>
        <taxon>Neoptera</taxon>
        <taxon>Endopterygota</taxon>
        <taxon>Diptera</taxon>
        <taxon>Nematocera</taxon>
        <taxon>Chironomoidea</taxon>
        <taxon>Ceratopogonidae</taxon>
        <taxon>Ceratopogoninae</taxon>
        <taxon>Culicoides</taxon>
        <taxon>Monoculicoides</taxon>
    </lineage>
</organism>
<evidence type="ECO:0000313" key="3">
    <source>
        <dbReference type="EMBL" id="SSX18195.1"/>
    </source>
</evidence>
<feature type="transmembrane region" description="Helical" evidence="1">
    <location>
        <begin position="152"/>
        <end position="170"/>
    </location>
</feature>
<sequence>MSTPVTPPDRIQTSETTEVQISSVNANTNNTSDSPTFPFSSIRINWRENLTSNISNMIQEFRPIFDPSITYLTTNQNESLVLNLENNETEMTSPNYSQDEHIPDTNLRIQTEEDDFNGPTNQNNLSEAFASIPDAVLRQEITKQDQRSFSPLIRELIFIIIVLGVIGFMLQKKNVPLSLLVALPIDEEFTLKRLLFAAVELKKLLVLFLVDFILLSSICPLCRATVSDNPNYKDGSTSLFLQLY</sequence>
<evidence type="ECO:0000313" key="2">
    <source>
        <dbReference type="EMBL" id="SSW97809.1"/>
    </source>
</evidence>
<keyword evidence="1" id="KW-1133">Transmembrane helix</keyword>
<dbReference type="EMBL" id="UFQS01000030">
    <property type="protein sequence ID" value="SSW97809.1"/>
    <property type="molecule type" value="Genomic_DNA"/>
</dbReference>
<reference evidence="3" key="2">
    <citation type="submission" date="2018-07" db="EMBL/GenBank/DDBJ databases">
        <authorList>
            <person name="Quirk P.G."/>
            <person name="Krulwich T.A."/>
        </authorList>
    </citation>
    <scope>NUCLEOTIDE SEQUENCE</scope>
</reference>